<evidence type="ECO:0000313" key="6">
    <source>
        <dbReference type="EMBL" id="AIG28917.1"/>
    </source>
</evidence>
<organism evidence="6 7">
    <name type="scientific">Brevibacillus laterosporus LMG 15441</name>
    <dbReference type="NCBI Taxonomy" id="1042163"/>
    <lineage>
        <taxon>Bacteria</taxon>
        <taxon>Bacillati</taxon>
        <taxon>Bacillota</taxon>
        <taxon>Bacilli</taxon>
        <taxon>Bacillales</taxon>
        <taxon>Paenibacillaceae</taxon>
        <taxon>Brevibacillus</taxon>
    </lineage>
</organism>
<comment type="subcellular location">
    <subcellularLocation>
        <location evidence="1">Cytoplasm</location>
        <location evidence="1">Nucleoid</location>
    </subcellularLocation>
</comment>
<dbReference type="Proteomes" id="UP000005850">
    <property type="component" value="Chromosome"/>
</dbReference>
<accession>A0A075R8L2</accession>
<dbReference type="InterPro" id="IPR057240">
    <property type="entry name" value="ParB_dimer_C"/>
</dbReference>
<dbReference type="FunFam" id="3.90.1530.30:FF:000001">
    <property type="entry name" value="Chromosome partitioning protein ParB"/>
    <property type="match status" value="1"/>
</dbReference>
<dbReference type="SMART" id="SM00470">
    <property type="entry name" value="ParB"/>
    <property type="match status" value="1"/>
</dbReference>
<dbReference type="Pfam" id="PF02195">
    <property type="entry name" value="ParB_N"/>
    <property type="match status" value="1"/>
</dbReference>
<dbReference type="KEGG" id="blr:BRLA_c046540"/>
<dbReference type="HOGENOM" id="CLU_023853_0_0_9"/>
<evidence type="ECO:0000256" key="2">
    <source>
        <dbReference type="ARBA" id="ARBA00006295"/>
    </source>
</evidence>
<dbReference type="Gene3D" id="1.10.10.2830">
    <property type="match status" value="1"/>
</dbReference>
<gene>
    <name evidence="6" type="primary">parB</name>
    <name evidence="6" type="ORF">BRLA_c046540</name>
</gene>
<dbReference type="InterPro" id="IPR003115">
    <property type="entry name" value="ParB_N"/>
</dbReference>
<dbReference type="InterPro" id="IPR041468">
    <property type="entry name" value="HTH_ParB/Spo0J"/>
</dbReference>
<keyword evidence="7" id="KW-1185">Reference proteome</keyword>
<dbReference type="SUPFAM" id="SSF110849">
    <property type="entry name" value="ParB/Sulfiredoxin"/>
    <property type="match status" value="1"/>
</dbReference>
<keyword evidence="4" id="KW-0238">DNA-binding</keyword>
<evidence type="ECO:0000313" key="7">
    <source>
        <dbReference type="Proteomes" id="UP000005850"/>
    </source>
</evidence>
<protein>
    <submittedName>
        <fullName evidence="6">Putative chromosome-partitioning protein ParB</fullName>
    </submittedName>
</protein>
<dbReference type="Pfam" id="PF23552">
    <property type="entry name" value="ParB_C"/>
    <property type="match status" value="1"/>
</dbReference>
<dbReference type="GO" id="GO:0007059">
    <property type="term" value="P:chromosome segregation"/>
    <property type="evidence" value="ECO:0007669"/>
    <property type="project" value="UniProtKB-KW"/>
</dbReference>
<feature type="domain" description="ParB-like N-terminal" evidence="5">
    <location>
        <begin position="25"/>
        <end position="114"/>
    </location>
</feature>
<dbReference type="AlphaFoldDB" id="A0A075R8L2"/>
<dbReference type="STRING" id="1042163.BRLA_c046540"/>
<dbReference type="InterPro" id="IPR004437">
    <property type="entry name" value="ParB/RepB/Spo0J"/>
</dbReference>
<dbReference type="GO" id="GO:0003677">
    <property type="term" value="F:DNA binding"/>
    <property type="evidence" value="ECO:0007669"/>
    <property type="project" value="UniProtKB-KW"/>
</dbReference>
<comment type="similarity">
    <text evidence="2">Belongs to the ParB family.</text>
</comment>
<dbReference type="EMBL" id="CP007806">
    <property type="protein sequence ID" value="AIG28917.1"/>
    <property type="molecule type" value="Genomic_DNA"/>
</dbReference>
<dbReference type="GO" id="GO:0045881">
    <property type="term" value="P:positive regulation of sporulation resulting in formation of a cellular spore"/>
    <property type="evidence" value="ECO:0007669"/>
    <property type="project" value="TreeGrafter"/>
</dbReference>
<dbReference type="InterPro" id="IPR050336">
    <property type="entry name" value="Chromosome_partition/occlusion"/>
</dbReference>
<dbReference type="Pfam" id="PF17762">
    <property type="entry name" value="HTH_ParB"/>
    <property type="match status" value="1"/>
</dbReference>
<dbReference type="Gene3D" id="3.90.1530.30">
    <property type="match status" value="1"/>
</dbReference>
<dbReference type="CDD" id="cd16393">
    <property type="entry name" value="SPO0J_N"/>
    <property type="match status" value="1"/>
</dbReference>
<evidence type="ECO:0000256" key="4">
    <source>
        <dbReference type="ARBA" id="ARBA00023125"/>
    </source>
</evidence>
<dbReference type="GO" id="GO:0005694">
    <property type="term" value="C:chromosome"/>
    <property type="evidence" value="ECO:0007669"/>
    <property type="project" value="TreeGrafter"/>
</dbReference>
<keyword evidence="3" id="KW-0159">Chromosome partition</keyword>
<proteinExistence type="inferred from homology"/>
<evidence type="ECO:0000256" key="3">
    <source>
        <dbReference type="ARBA" id="ARBA00022829"/>
    </source>
</evidence>
<dbReference type="PANTHER" id="PTHR33375">
    <property type="entry name" value="CHROMOSOME-PARTITIONING PROTEIN PARB-RELATED"/>
    <property type="match status" value="1"/>
</dbReference>
<dbReference type="InterPro" id="IPR036086">
    <property type="entry name" value="ParB/Sulfiredoxin_sf"/>
</dbReference>
<dbReference type="PANTHER" id="PTHR33375:SF1">
    <property type="entry name" value="CHROMOSOME-PARTITIONING PROTEIN PARB-RELATED"/>
    <property type="match status" value="1"/>
</dbReference>
<dbReference type="FunFam" id="1.10.10.2830:FF:000001">
    <property type="entry name" value="Chromosome partitioning protein ParB"/>
    <property type="match status" value="1"/>
</dbReference>
<dbReference type="RefSeq" id="WP_003333996.1">
    <property type="nucleotide sequence ID" value="NZ_CP007806.1"/>
</dbReference>
<sequence length="281" mass="32465">MSKRLGKGLGALITSNLIEESEQVTDVEISEIRPNPYQPRKEFEPKALQELGESIKIHGIIQPLIVRKSIKGYELVAGERRLRAAKLAGLKKVPVVIKNYTDQQIMELALIENLQRENLNPMEEAEAYFKLMEHCSYTQEELAQKVGKSRPHVTNIMRLLQLPDKIKELVATSSLSMGHARALIPVEDADLQWKLARDVIKYEWTVRQLEETVKQLHVSRETKKKKPATKEKVYVQWEQRLQNRFGTGVQINKTNKKGKIEIEFYSDDDLQRILDILQIEE</sequence>
<evidence type="ECO:0000256" key="1">
    <source>
        <dbReference type="ARBA" id="ARBA00004453"/>
    </source>
</evidence>
<name>A0A075R8L2_BRELA</name>
<reference evidence="6 7" key="1">
    <citation type="journal article" date="2011" name="J. Bacteriol.">
        <title>Genome sequence of Brevibacillus laterosporus LMG 15441, a pathogen of invertebrates.</title>
        <authorList>
            <person name="Djukic M."/>
            <person name="Poehlein A."/>
            <person name="Thurmer A."/>
            <person name="Daniel R."/>
        </authorList>
    </citation>
    <scope>NUCLEOTIDE SEQUENCE [LARGE SCALE GENOMIC DNA]</scope>
    <source>
        <strain evidence="6 7">LMG 15441</strain>
    </source>
</reference>
<dbReference type="NCBIfam" id="TIGR00180">
    <property type="entry name" value="parB_part"/>
    <property type="match status" value="1"/>
</dbReference>
<dbReference type="eggNOG" id="COG1475">
    <property type="taxonomic scope" value="Bacteria"/>
</dbReference>
<dbReference type="GO" id="GO:0009295">
    <property type="term" value="C:nucleoid"/>
    <property type="evidence" value="ECO:0007669"/>
    <property type="project" value="UniProtKB-SubCell"/>
</dbReference>
<dbReference type="SUPFAM" id="SSF109709">
    <property type="entry name" value="KorB DNA-binding domain-like"/>
    <property type="match status" value="1"/>
</dbReference>
<evidence type="ECO:0000259" key="5">
    <source>
        <dbReference type="SMART" id="SM00470"/>
    </source>
</evidence>